<proteinExistence type="predicted"/>
<dbReference type="EMBL" id="CP000107">
    <property type="protein sequence ID" value="AAZ68074.1"/>
    <property type="molecule type" value="Genomic_DNA"/>
</dbReference>
<organism evidence="1 2">
    <name type="scientific">Ehrlichia canis (strain Jake)</name>
    <dbReference type="NCBI Taxonomy" id="269484"/>
    <lineage>
        <taxon>Bacteria</taxon>
        <taxon>Pseudomonadati</taxon>
        <taxon>Pseudomonadota</taxon>
        <taxon>Alphaproteobacteria</taxon>
        <taxon>Rickettsiales</taxon>
        <taxon>Anaplasmataceae</taxon>
        <taxon>Ehrlichia</taxon>
    </lineage>
</organism>
<reference evidence="2" key="1">
    <citation type="journal article" date="2006" name="J. Bacteriol.">
        <title>The genome of the obligately intracellular bacterium Ehrlichia canis reveals themes of complex membrane structure and immune evasion strategies.</title>
        <authorList>
            <person name="Mavromatis K."/>
            <person name="Doyle C.K."/>
            <person name="Lykidis A."/>
            <person name="Ivanova N."/>
            <person name="Francino M.P."/>
            <person name="Chain P."/>
            <person name="Shin M."/>
            <person name="Malfatti S."/>
            <person name="Larimer F."/>
            <person name="Copeland A."/>
            <person name="Detter J.C."/>
            <person name="Land M."/>
            <person name="Richardson P.M."/>
            <person name="Yu X.J."/>
            <person name="Walker D.H."/>
            <person name="McBride J.W."/>
            <person name="Kyrpides N.C."/>
        </authorList>
    </citation>
    <scope>NUCLEOTIDE SEQUENCE [LARGE SCALE GENOMIC DNA]</scope>
    <source>
        <strain evidence="2">Jake</strain>
    </source>
</reference>
<sequence>MENLFNSFRSNKYITEKSIAELRCGIPILLYNNNDSLLIFPSELANNELLSALKKKFQDINILVTGNRLNFIFQSPGNRLSRIKIKTHHDLEYISSLLIDQEFHKKSSLTADDIIVSTNSLDKTAISIIKLTKLLPSAIVIDINSANILQWCSQNNITPVKQEIIDNYNEEYEIQEVCSSPLFLKDCPNAKIKVYRSYTGELDHYAIIIGNPDYSNPIVRIHSSCYTGDLLNSLSCDCRCQLHTAIKLMTENKGGIILYLAQDGRGIGLANKIRTYQLQTKHNFDTVDANRFFGFEDDERVFTPAIKILQKLGISRLQLLTNNPNKISEIQKNNIQVTKILPIFVDTNQHNINYINTKAKRLGHVSWKCFLCYFYILMLI</sequence>
<evidence type="ECO:0000313" key="1">
    <source>
        <dbReference type="EMBL" id="AAZ68074.1"/>
    </source>
</evidence>
<keyword evidence="1" id="KW-0378">Hydrolase</keyword>
<name>A0ACA6AUY9_EHRCJ</name>
<gene>
    <name evidence="1" type="ordered locus">Ecaj_0023</name>
</gene>
<dbReference type="Proteomes" id="UP000000435">
    <property type="component" value="Chromosome"/>
</dbReference>
<accession>A0ACA6AUY9</accession>
<dbReference type="EC" id="3.5.4.25" evidence="1"/>
<evidence type="ECO:0000313" key="2">
    <source>
        <dbReference type="Proteomes" id="UP000000435"/>
    </source>
</evidence>
<protein>
    <submittedName>
        <fullName evidence="1">GTP cyclohydrolase II</fullName>
        <ecNumber evidence="1">3.5.4.25</ecNumber>
    </submittedName>
</protein>
<keyword evidence="2" id="KW-1185">Reference proteome</keyword>